<proteinExistence type="predicted"/>
<reference evidence="8 9" key="2">
    <citation type="submission" date="2019-01" db="EMBL/GenBank/DDBJ databases">
        <title>Motilimonas pumilus sp. nov., isolated from the gut of sea cucumber (Apostichopus japonicus).</title>
        <authorList>
            <person name="Wang F.-Q."/>
            <person name="Ren L.-H."/>
            <person name="Lin Y.-W."/>
            <person name="Sun G.-H."/>
            <person name="Du Z.-J."/>
            <person name="Zhao J.-X."/>
            <person name="Liu X.-J."/>
            <person name="Liu L.-J."/>
        </authorList>
    </citation>
    <scope>NUCLEOTIDE SEQUENCE [LARGE SCALE GENOMIC DNA]</scope>
    <source>
        <strain evidence="8 9">PLHSC7-2</strain>
    </source>
</reference>
<evidence type="ECO:0000256" key="3">
    <source>
        <dbReference type="ARBA" id="ARBA00022748"/>
    </source>
</evidence>
<sequence>MIVFWSACALLLFLACLAFIVPIIRDKKPSQVDRDELNKVFYQGRMQEIEQDDEQGIISDKQSVITELQRGLVDDVTEQSAPQSRVSNASTLVPGVIVLVLLCVGFYLQFGSHKQVSHWQQVMADFPALQQKMIMGQGAAPTEIEVDNFMLALRTQLSEKPDDATGWLMLGRLAIAVRDGQLALDALAKAYELDATRSDIRVPYAQALLQSGEPLNIKTAENLLVATIGLEPNNLQAWSIYAFMALQNDDFELAIARWQKMLPLLQDDPERLQMVQGSITYAQQQLGEKVAEQAPQKAADIGHEYTVSVQLDPKVMLPTQGYVFIFAQMVNGPAMPLAAKKLPLGDIFPLTLTLSDADAMQASFKLSQQAEFKVKARISIDENASVAAGEWEGVSQPVQSGETDTIKVIIDQQM</sequence>
<dbReference type="InterPro" id="IPR017560">
    <property type="entry name" value="Cyt_c_biogenesis_CcmI"/>
</dbReference>
<dbReference type="InterPro" id="IPR011990">
    <property type="entry name" value="TPR-like_helical_dom_sf"/>
</dbReference>
<evidence type="ECO:0000256" key="2">
    <source>
        <dbReference type="ARBA" id="ARBA00022737"/>
    </source>
</evidence>
<keyword evidence="5" id="KW-0812">Transmembrane</keyword>
<feature type="transmembrane region" description="Helical" evidence="5">
    <location>
        <begin position="92"/>
        <end position="110"/>
    </location>
</feature>
<reference evidence="8 9" key="1">
    <citation type="submission" date="2018-09" db="EMBL/GenBank/DDBJ databases">
        <authorList>
            <person name="Wang F."/>
        </authorList>
    </citation>
    <scope>NUCLEOTIDE SEQUENCE [LARGE SCALE GENOMIC DNA]</scope>
    <source>
        <strain evidence="8 9">PLHSC7-2</strain>
    </source>
</reference>
<dbReference type="PANTHER" id="PTHR47870:SF2">
    <property type="entry name" value="FORMATE-DEPENDENT NITRITE REDUCTASE COMPLEX SUBUNIT NRFF"/>
    <property type="match status" value="1"/>
</dbReference>
<dbReference type="PANTHER" id="PTHR47870">
    <property type="entry name" value="CYTOCHROME C-TYPE BIOGENESIS PROTEIN CCMH"/>
    <property type="match status" value="1"/>
</dbReference>
<dbReference type="OrthoDB" id="9776053at2"/>
<dbReference type="NCBIfam" id="TIGR03142">
    <property type="entry name" value="cytochro_ccmI"/>
    <property type="match status" value="1"/>
</dbReference>
<evidence type="ECO:0000313" key="8">
    <source>
        <dbReference type="EMBL" id="RJG49055.1"/>
    </source>
</evidence>
<dbReference type="GO" id="GO:0030313">
    <property type="term" value="C:cell envelope"/>
    <property type="evidence" value="ECO:0007669"/>
    <property type="project" value="UniProtKB-SubCell"/>
</dbReference>
<dbReference type="GO" id="GO:0005886">
    <property type="term" value="C:plasma membrane"/>
    <property type="evidence" value="ECO:0007669"/>
    <property type="project" value="TreeGrafter"/>
</dbReference>
<keyword evidence="4" id="KW-0802">TPR repeat</keyword>
<keyword evidence="9" id="KW-1185">Reference proteome</keyword>
<evidence type="ECO:0000259" key="7">
    <source>
        <dbReference type="Pfam" id="PF23914"/>
    </source>
</evidence>
<evidence type="ECO:0000256" key="1">
    <source>
        <dbReference type="ARBA" id="ARBA00004196"/>
    </source>
</evidence>
<feature type="domain" description="Cytochrome c-type biogenesis protein H TPR" evidence="7">
    <location>
        <begin position="115"/>
        <end position="271"/>
    </location>
</feature>
<comment type="subcellular location">
    <subcellularLocation>
        <location evidence="1">Cell envelope</location>
    </subcellularLocation>
</comment>
<dbReference type="Pfam" id="PF23892">
    <property type="entry name" value="Ig_CycH"/>
    <property type="match status" value="1"/>
</dbReference>
<dbReference type="RefSeq" id="WP_119909986.1">
    <property type="nucleotide sequence ID" value="NZ_QZCH01000005.1"/>
</dbReference>
<accession>A0A418YGS2</accession>
<dbReference type="Pfam" id="PF23914">
    <property type="entry name" value="TPR_CcmH_CycH"/>
    <property type="match status" value="1"/>
</dbReference>
<evidence type="ECO:0000259" key="6">
    <source>
        <dbReference type="Pfam" id="PF23892"/>
    </source>
</evidence>
<dbReference type="InterPro" id="IPR051263">
    <property type="entry name" value="C-type_cytochrome_biogenesis"/>
</dbReference>
<keyword evidence="2" id="KW-0677">Repeat</keyword>
<evidence type="ECO:0000256" key="5">
    <source>
        <dbReference type="SAM" id="Phobius"/>
    </source>
</evidence>
<comment type="caution">
    <text evidence="8">The sequence shown here is derived from an EMBL/GenBank/DDBJ whole genome shotgun (WGS) entry which is preliminary data.</text>
</comment>
<protein>
    <submittedName>
        <fullName evidence="8">C-type cytochrome biogenesis protein CcmI</fullName>
    </submittedName>
</protein>
<dbReference type="EMBL" id="QZCH01000005">
    <property type="protein sequence ID" value="RJG49055.1"/>
    <property type="molecule type" value="Genomic_DNA"/>
</dbReference>
<name>A0A418YGS2_9GAMM</name>
<organism evidence="8 9">
    <name type="scientific">Motilimonas pumila</name>
    <dbReference type="NCBI Taxonomy" id="2303987"/>
    <lineage>
        <taxon>Bacteria</taxon>
        <taxon>Pseudomonadati</taxon>
        <taxon>Pseudomonadota</taxon>
        <taxon>Gammaproteobacteria</taxon>
        <taxon>Alteromonadales</taxon>
        <taxon>Alteromonadales genera incertae sedis</taxon>
        <taxon>Motilimonas</taxon>
    </lineage>
</organism>
<keyword evidence="5" id="KW-0472">Membrane</keyword>
<dbReference type="SUPFAM" id="SSF48452">
    <property type="entry name" value="TPR-like"/>
    <property type="match status" value="1"/>
</dbReference>
<dbReference type="AlphaFoldDB" id="A0A418YGS2"/>
<dbReference type="InterPro" id="IPR056413">
    <property type="entry name" value="TPR_CcmH_CycH"/>
</dbReference>
<evidence type="ECO:0000256" key="4">
    <source>
        <dbReference type="ARBA" id="ARBA00022803"/>
    </source>
</evidence>
<feature type="domain" description="Cytochrome c-type biogenesis protein H Ig-like" evidence="6">
    <location>
        <begin position="306"/>
        <end position="411"/>
    </location>
</feature>
<dbReference type="Gene3D" id="1.25.40.10">
    <property type="entry name" value="Tetratricopeptide repeat domain"/>
    <property type="match status" value="1"/>
</dbReference>
<gene>
    <name evidence="8" type="primary">ccmI</name>
    <name evidence="8" type="ORF">D1Z90_06730</name>
</gene>
<evidence type="ECO:0000313" key="9">
    <source>
        <dbReference type="Proteomes" id="UP000283255"/>
    </source>
</evidence>
<dbReference type="InterPro" id="IPR056412">
    <property type="entry name" value="Ig_CycH"/>
</dbReference>
<dbReference type="GO" id="GO:0017004">
    <property type="term" value="P:cytochrome complex assembly"/>
    <property type="evidence" value="ECO:0007669"/>
    <property type="project" value="UniProtKB-KW"/>
</dbReference>
<keyword evidence="3" id="KW-0201">Cytochrome c-type biogenesis</keyword>
<keyword evidence="5" id="KW-1133">Transmembrane helix</keyword>
<dbReference type="Proteomes" id="UP000283255">
    <property type="component" value="Unassembled WGS sequence"/>
</dbReference>